<keyword evidence="7" id="KW-1185">Reference proteome</keyword>
<dbReference type="Proteomes" id="UP000321379">
    <property type="component" value="Unassembled WGS sequence"/>
</dbReference>
<feature type="domain" description="HTH lacI-type" evidence="5">
    <location>
        <begin position="2"/>
        <end position="56"/>
    </location>
</feature>
<keyword evidence="3" id="KW-0804">Transcription</keyword>
<dbReference type="InterPro" id="IPR010982">
    <property type="entry name" value="Lambda_DNA-bd_dom_sf"/>
</dbReference>
<dbReference type="RefSeq" id="WP_147782773.1">
    <property type="nucleotide sequence ID" value="NZ_VRMG01000005.1"/>
</dbReference>
<dbReference type="CDD" id="cd06267">
    <property type="entry name" value="PBP1_LacI_sugar_binding-like"/>
    <property type="match status" value="1"/>
</dbReference>
<dbReference type="Pfam" id="PF13377">
    <property type="entry name" value="Peripla_BP_3"/>
    <property type="match status" value="1"/>
</dbReference>
<reference evidence="6 7" key="1">
    <citation type="submission" date="2019-08" db="EMBL/GenBank/DDBJ databases">
        <title>Bacterial whole genome sequence for Glaciihabitans sp. CHu50b-6-2.</title>
        <authorList>
            <person name="Jin L."/>
        </authorList>
    </citation>
    <scope>NUCLEOTIDE SEQUENCE [LARGE SCALE GENOMIC DNA]</scope>
    <source>
        <strain evidence="6 7">CHu50b-6-2</strain>
    </source>
</reference>
<evidence type="ECO:0000256" key="1">
    <source>
        <dbReference type="ARBA" id="ARBA00023015"/>
    </source>
</evidence>
<dbReference type="InterPro" id="IPR046335">
    <property type="entry name" value="LacI/GalR-like_sensor"/>
</dbReference>
<dbReference type="GO" id="GO:0000976">
    <property type="term" value="F:transcription cis-regulatory region binding"/>
    <property type="evidence" value="ECO:0007669"/>
    <property type="project" value="TreeGrafter"/>
</dbReference>
<accession>A0A5C8USF8</accession>
<dbReference type="SMART" id="SM00354">
    <property type="entry name" value="HTH_LACI"/>
    <property type="match status" value="1"/>
</dbReference>
<comment type="caution">
    <text evidence="6">The sequence shown here is derived from an EMBL/GenBank/DDBJ whole genome shotgun (WGS) entry which is preliminary data.</text>
</comment>
<dbReference type="PANTHER" id="PTHR30146">
    <property type="entry name" value="LACI-RELATED TRANSCRIPTIONAL REPRESSOR"/>
    <property type="match status" value="1"/>
</dbReference>
<name>A0A5C8USF8_9MICO</name>
<evidence type="ECO:0000259" key="5">
    <source>
        <dbReference type="PROSITE" id="PS50932"/>
    </source>
</evidence>
<evidence type="ECO:0000256" key="3">
    <source>
        <dbReference type="ARBA" id="ARBA00023163"/>
    </source>
</evidence>
<feature type="region of interest" description="Disordered" evidence="4">
    <location>
        <begin position="317"/>
        <end position="347"/>
    </location>
</feature>
<gene>
    <name evidence="6" type="ORF">FVP33_06310</name>
</gene>
<sequence length="347" mass="37206">MTGIQEIARATGLSKSTVSRALRGLPSVSETTTRSVQRTAERLGYIPSSSAAGLATGRTRAIGVLVPVIDRWFYVKVLEGIDAQLRAAGYDLILYNLGGRGGDRERVFHRSILRKRVDALVVLCLVFDPGEREQLQAMEYPVIVVGGPGPGVRHMGIDDRKAGFAATSHLIELGHTAIAHIGGEDESGLNAAVPLERREGFIAALAAARIEARDEWIVNGGFVFEGGYRAMKELLSKPGPRPTAVFAASDEMAFGALAAIAQEGLSVPGDISVIGVDGHQNGEVLGLTTIRQNPYQQGVDATRVLLAELEGRGHTESFEPAPFDLVRRRSTGAPRPLDPEDSLDRVR</sequence>
<evidence type="ECO:0000313" key="6">
    <source>
        <dbReference type="EMBL" id="TXN31187.1"/>
    </source>
</evidence>
<evidence type="ECO:0000256" key="4">
    <source>
        <dbReference type="SAM" id="MobiDB-lite"/>
    </source>
</evidence>
<dbReference type="PANTHER" id="PTHR30146:SF109">
    <property type="entry name" value="HTH-TYPE TRANSCRIPTIONAL REGULATOR GALS"/>
    <property type="match status" value="1"/>
</dbReference>
<dbReference type="Gene3D" id="1.10.260.40">
    <property type="entry name" value="lambda repressor-like DNA-binding domains"/>
    <property type="match status" value="1"/>
</dbReference>
<dbReference type="InterPro" id="IPR028082">
    <property type="entry name" value="Peripla_BP_I"/>
</dbReference>
<evidence type="ECO:0000313" key="7">
    <source>
        <dbReference type="Proteomes" id="UP000321379"/>
    </source>
</evidence>
<dbReference type="PROSITE" id="PS50932">
    <property type="entry name" value="HTH_LACI_2"/>
    <property type="match status" value="1"/>
</dbReference>
<dbReference type="InterPro" id="IPR000843">
    <property type="entry name" value="HTH_LacI"/>
</dbReference>
<dbReference type="Gene3D" id="3.40.50.2300">
    <property type="match status" value="2"/>
</dbReference>
<keyword evidence="2" id="KW-0238">DNA-binding</keyword>
<dbReference type="CDD" id="cd01392">
    <property type="entry name" value="HTH_LacI"/>
    <property type="match status" value="1"/>
</dbReference>
<dbReference type="SUPFAM" id="SSF53822">
    <property type="entry name" value="Periplasmic binding protein-like I"/>
    <property type="match status" value="1"/>
</dbReference>
<keyword evidence="1" id="KW-0805">Transcription regulation</keyword>
<dbReference type="Pfam" id="PF00356">
    <property type="entry name" value="LacI"/>
    <property type="match status" value="1"/>
</dbReference>
<dbReference type="AlphaFoldDB" id="A0A5C8USF8"/>
<dbReference type="GO" id="GO:0003700">
    <property type="term" value="F:DNA-binding transcription factor activity"/>
    <property type="evidence" value="ECO:0007669"/>
    <property type="project" value="TreeGrafter"/>
</dbReference>
<organism evidence="6 7">
    <name type="scientific">Lacisediminihabitans profunda</name>
    <dbReference type="NCBI Taxonomy" id="2594790"/>
    <lineage>
        <taxon>Bacteria</taxon>
        <taxon>Bacillati</taxon>
        <taxon>Actinomycetota</taxon>
        <taxon>Actinomycetes</taxon>
        <taxon>Micrococcales</taxon>
        <taxon>Microbacteriaceae</taxon>
        <taxon>Lacisediminihabitans</taxon>
    </lineage>
</organism>
<dbReference type="SUPFAM" id="SSF47413">
    <property type="entry name" value="lambda repressor-like DNA-binding domains"/>
    <property type="match status" value="1"/>
</dbReference>
<dbReference type="EMBL" id="VRMG01000005">
    <property type="protein sequence ID" value="TXN31187.1"/>
    <property type="molecule type" value="Genomic_DNA"/>
</dbReference>
<protein>
    <submittedName>
        <fullName evidence="6">LacI family transcriptional regulator</fullName>
    </submittedName>
</protein>
<proteinExistence type="predicted"/>
<evidence type="ECO:0000256" key="2">
    <source>
        <dbReference type="ARBA" id="ARBA00023125"/>
    </source>
</evidence>